<name>A0ABR1UYM7_9PEZI</name>
<dbReference type="SMART" id="SM00401">
    <property type="entry name" value="ZnF_GATA"/>
    <property type="match status" value="1"/>
</dbReference>
<reference evidence="7 8" key="1">
    <citation type="submission" date="2023-01" db="EMBL/GenBank/DDBJ databases">
        <title>Analysis of 21 Apiospora genomes using comparative genomics revels a genus with tremendous synthesis potential of carbohydrate active enzymes and secondary metabolites.</title>
        <authorList>
            <person name="Sorensen T."/>
        </authorList>
    </citation>
    <scope>NUCLEOTIDE SEQUENCE [LARGE SCALE GENOMIC DNA]</scope>
    <source>
        <strain evidence="7 8">CBS 83171</strain>
    </source>
</reference>
<evidence type="ECO:0000313" key="8">
    <source>
        <dbReference type="Proteomes" id="UP001446871"/>
    </source>
</evidence>
<gene>
    <name evidence="7" type="ORF">PG996_008683</name>
</gene>
<dbReference type="PANTHER" id="PTHR45658">
    <property type="entry name" value="GATA TRANSCRIPTION FACTOR"/>
    <property type="match status" value="1"/>
</dbReference>
<evidence type="ECO:0000256" key="1">
    <source>
        <dbReference type="ARBA" id="ARBA00022723"/>
    </source>
</evidence>
<evidence type="ECO:0000256" key="4">
    <source>
        <dbReference type="PROSITE-ProRule" id="PRU00094"/>
    </source>
</evidence>
<organism evidence="7 8">
    <name type="scientific">Apiospora saccharicola</name>
    <dbReference type="NCBI Taxonomy" id="335842"/>
    <lineage>
        <taxon>Eukaryota</taxon>
        <taxon>Fungi</taxon>
        <taxon>Dikarya</taxon>
        <taxon>Ascomycota</taxon>
        <taxon>Pezizomycotina</taxon>
        <taxon>Sordariomycetes</taxon>
        <taxon>Xylariomycetidae</taxon>
        <taxon>Amphisphaeriales</taxon>
        <taxon>Apiosporaceae</taxon>
        <taxon>Apiospora</taxon>
    </lineage>
</organism>
<keyword evidence="2 4" id="KW-0863">Zinc-finger</keyword>
<dbReference type="InterPro" id="IPR000679">
    <property type="entry name" value="Znf_GATA"/>
</dbReference>
<dbReference type="SUPFAM" id="SSF57716">
    <property type="entry name" value="Glucocorticoid receptor-like (DNA-binding domain)"/>
    <property type="match status" value="1"/>
</dbReference>
<sequence>MASVRQPQLSQHQQHQHGNLNNVPDLPSSHRPFLPTPTSTASLDLSSSALATIRSDPILIEKAVRKLQQGYVYTSFEKVHEDTQELLGLIQQTRDGGRAPQLPSDRDLAALTSTAQGLVNKLQSIRQHRNSTLSRRIRRGHRAQSSEQCDHYRHPDETRGASRRHAKPSAPGTHSPCDDCNRTKTPEWRAGPTGPEALCNVCGLLYAKRMLRMQNRK</sequence>
<dbReference type="Pfam" id="PF00320">
    <property type="entry name" value="GATA"/>
    <property type="match status" value="1"/>
</dbReference>
<keyword evidence="1" id="KW-0479">Metal-binding</keyword>
<comment type="caution">
    <text evidence="7">The sequence shown here is derived from an EMBL/GenBank/DDBJ whole genome shotgun (WGS) entry which is preliminary data.</text>
</comment>
<proteinExistence type="predicted"/>
<keyword evidence="8" id="KW-1185">Reference proteome</keyword>
<protein>
    <recommendedName>
        <fullName evidence="6">GATA-type domain-containing protein</fullName>
    </recommendedName>
</protein>
<feature type="compositionally biased region" description="Low complexity" evidence="5">
    <location>
        <begin position="1"/>
        <end position="17"/>
    </location>
</feature>
<evidence type="ECO:0000256" key="5">
    <source>
        <dbReference type="SAM" id="MobiDB-lite"/>
    </source>
</evidence>
<dbReference type="CDD" id="cd00202">
    <property type="entry name" value="ZnF_GATA"/>
    <property type="match status" value="1"/>
</dbReference>
<feature type="region of interest" description="Disordered" evidence="5">
    <location>
        <begin position="1"/>
        <end position="42"/>
    </location>
</feature>
<dbReference type="Proteomes" id="UP001446871">
    <property type="component" value="Unassembled WGS sequence"/>
</dbReference>
<feature type="region of interest" description="Disordered" evidence="5">
    <location>
        <begin position="131"/>
        <end position="180"/>
    </location>
</feature>
<dbReference type="Gene3D" id="3.30.50.10">
    <property type="entry name" value="Erythroid Transcription Factor GATA-1, subunit A"/>
    <property type="match status" value="1"/>
</dbReference>
<accession>A0ABR1UYM7</accession>
<evidence type="ECO:0000313" key="7">
    <source>
        <dbReference type="EMBL" id="KAK8064031.1"/>
    </source>
</evidence>
<feature type="compositionally biased region" description="Basic and acidic residues" evidence="5">
    <location>
        <begin position="148"/>
        <end position="160"/>
    </location>
</feature>
<keyword evidence="3" id="KW-0862">Zinc</keyword>
<dbReference type="InterPro" id="IPR051140">
    <property type="entry name" value="GATA_TF"/>
</dbReference>
<evidence type="ECO:0000259" key="6">
    <source>
        <dbReference type="PROSITE" id="PS50114"/>
    </source>
</evidence>
<evidence type="ECO:0000256" key="3">
    <source>
        <dbReference type="ARBA" id="ARBA00022833"/>
    </source>
</evidence>
<dbReference type="InterPro" id="IPR013088">
    <property type="entry name" value="Znf_NHR/GATA"/>
</dbReference>
<evidence type="ECO:0000256" key="2">
    <source>
        <dbReference type="ARBA" id="ARBA00022771"/>
    </source>
</evidence>
<dbReference type="EMBL" id="JAQQWM010000005">
    <property type="protein sequence ID" value="KAK8064031.1"/>
    <property type="molecule type" value="Genomic_DNA"/>
</dbReference>
<feature type="domain" description="GATA-type" evidence="6">
    <location>
        <begin position="177"/>
        <end position="206"/>
    </location>
</feature>
<dbReference type="PROSITE" id="PS50114">
    <property type="entry name" value="GATA_ZN_FINGER_2"/>
    <property type="match status" value="1"/>
</dbReference>